<feature type="domain" description="Histidine kinase/HSP90-like ATPase" evidence="2">
    <location>
        <begin position="37"/>
        <end position="139"/>
    </location>
</feature>
<reference evidence="3 4" key="1">
    <citation type="submission" date="2017-09" db="EMBL/GenBank/DDBJ databases">
        <authorList>
            <person name="Lee N."/>
            <person name="Cho B.-K."/>
        </authorList>
    </citation>
    <scope>NUCLEOTIDE SEQUENCE [LARGE SCALE GENOMIC DNA]</scope>
    <source>
        <strain evidence="3 4">ATCC 13740</strain>
    </source>
</reference>
<keyword evidence="3" id="KW-0067">ATP-binding</keyword>
<dbReference type="AlphaFoldDB" id="A0A5J6IGW3"/>
<dbReference type="PANTHER" id="PTHR35526">
    <property type="entry name" value="ANTI-SIGMA-F FACTOR RSBW-RELATED"/>
    <property type="match status" value="1"/>
</dbReference>
<dbReference type="PANTHER" id="PTHR35526:SF3">
    <property type="entry name" value="ANTI-SIGMA-F FACTOR RSBW"/>
    <property type="match status" value="1"/>
</dbReference>
<dbReference type="KEGG" id="scoe:CP976_40935"/>
<evidence type="ECO:0000256" key="1">
    <source>
        <dbReference type="ARBA" id="ARBA00022527"/>
    </source>
</evidence>
<keyword evidence="1" id="KW-0808">Transferase</keyword>
<proteinExistence type="predicted"/>
<keyword evidence="3" id="KW-0547">Nucleotide-binding</keyword>
<dbReference type="CDD" id="cd16936">
    <property type="entry name" value="HATPase_RsbW-like"/>
    <property type="match status" value="1"/>
</dbReference>
<dbReference type="GeneID" id="91422396"/>
<evidence type="ECO:0000259" key="2">
    <source>
        <dbReference type="Pfam" id="PF13581"/>
    </source>
</evidence>
<keyword evidence="1" id="KW-0418">Kinase</keyword>
<dbReference type="GO" id="GO:0004674">
    <property type="term" value="F:protein serine/threonine kinase activity"/>
    <property type="evidence" value="ECO:0007669"/>
    <property type="project" value="UniProtKB-KW"/>
</dbReference>
<evidence type="ECO:0000313" key="4">
    <source>
        <dbReference type="Proteomes" id="UP000326598"/>
    </source>
</evidence>
<dbReference type="EMBL" id="CP023694">
    <property type="protein sequence ID" value="QEV29843.1"/>
    <property type="molecule type" value="Genomic_DNA"/>
</dbReference>
<name>A0A5J6IGW3_STRC4</name>
<evidence type="ECO:0000313" key="3">
    <source>
        <dbReference type="EMBL" id="QEV29843.1"/>
    </source>
</evidence>
<dbReference type="GO" id="GO:0005524">
    <property type="term" value="F:ATP binding"/>
    <property type="evidence" value="ECO:0007669"/>
    <property type="project" value="UniProtKB-KW"/>
</dbReference>
<dbReference type="SUPFAM" id="SSF55874">
    <property type="entry name" value="ATPase domain of HSP90 chaperone/DNA topoisomerase II/histidine kinase"/>
    <property type="match status" value="1"/>
</dbReference>
<dbReference type="InterPro" id="IPR050267">
    <property type="entry name" value="Anti-sigma-factor_SerPK"/>
</dbReference>
<dbReference type="InterPro" id="IPR036890">
    <property type="entry name" value="HATPase_C_sf"/>
</dbReference>
<dbReference type="InterPro" id="IPR003594">
    <property type="entry name" value="HATPase_dom"/>
</dbReference>
<dbReference type="RefSeq" id="WP_150484890.1">
    <property type="nucleotide sequence ID" value="NZ_BMTB01000009.1"/>
</dbReference>
<dbReference type="Pfam" id="PF13581">
    <property type="entry name" value="HATPase_c_2"/>
    <property type="match status" value="1"/>
</dbReference>
<sequence>MEQTAGGEGEQSLVENVVSVSGAFESSEDIAVARDLARSFLTDVQAVHGLPVSGRAMGMVQLVVSELVTNARKYAPGPCLLTLEVNGGAVEVSVWDSNPTPPAILAPDPTRIGQHGLEIVMAVGRSFAVHREPVGKRITTAIALADDPGGDVTGRRL</sequence>
<organism evidence="3 4">
    <name type="scientific">Streptomyces coeruleorubidus</name>
    <dbReference type="NCBI Taxonomy" id="116188"/>
    <lineage>
        <taxon>Bacteria</taxon>
        <taxon>Bacillati</taxon>
        <taxon>Actinomycetota</taxon>
        <taxon>Actinomycetes</taxon>
        <taxon>Kitasatosporales</taxon>
        <taxon>Streptomycetaceae</taxon>
        <taxon>Streptomyces</taxon>
    </lineage>
</organism>
<gene>
    <name evidence="3" type="ORF">CP976_40935</name>
</gene>
<keyword evidence="1" id="KW-0723">Serine/threonine-protein kinase</keyword>
<protein>
    <submittedName>
        <fullName evidence="3">ATP-binding protein</fullName>
    </submittedName>
</protein>
<accession>A0A5J6IGW3</accession>
<dbReference type="Proteomes" id="UP000326598">
    <property type="component" value="Chromosome"/>
</dbReference>
<dbReference type="Gene3D" id="3.30.565.10">
    <property type="entry name" value="Histidine kinase-like ATPase, C-terminal domain"/>
    <property type="match status" value="1"/>
</dbReference>